<evidence type="ECO:0000313" key="3">
    <source>
        <dbReference type="Proteomes" id="UP000595140"/>
    </source>
</evidence>
<sequence length="152" mass="17065">MGRGGFSGGGKGGGGGSRPACRSKASRDAEGNILIQRAAASNGFRSTWERIWYGPDNSHEDLCKSLVNKFESCVALGGGDRNDRLCLDHKRAMEEHCDEFRSSWNDWWAKDKKRKCDLMLLGFGWCLDRHGKESKQCQFEAKELKKFSDIEV</sequence>
<proteinExistence type="predicted"/>
<name>A0A484KMC3_9ASTE</name>
<evidence type="ECO:0000313" key="2">
    <source>
        <dbReference type="EMBL" id="VFQ65605.1"/>
    </source>
</evidence>
<protein>
    <submittedName>
        <fullName evidence="2">Uncharacterized protein</fullName>
    </submittedName>
</protein>
<evidence type="ECO:0000256" key="1">
    <source>
        <dbReference type="SAM" id="MobiDB-lite"/>
    </source>
</evidence>
<dbReference type="Proteomes" id="UP000595140">
    <property type="component" value="Unassembled WGS sequence"/>
</dbReference>
<dbReference type="AlphaFoldDB" id="A0A484KMC3"/>
<feature type="region of interest" description="Disordered" evidence="1">
    <location>
        <begin position="1"/>
        <end position="23"/>
    </location>
</feature>
<accession>A0A484KMC3</accession>
<feature type="compositionally biased region" description="Gly residues" evidence="1">
    <location>
        <begin position="1"/>
        <end position="17"/>
    </location>
</feature>
<organism evidence="2 3">
    <name type="scientific">Cuscuta campestris</name>
    <dbReference type="NCBI Taxonomy" id="132261"/>
    <lineage>
        <taxon>Eukaryota</taxon>
        <taxon>Viridiplantae</taxon>
        <taxon>Streptophyta</taxon>
        <taxon>Embryophyta</taxon>
        <taxon>Tracheophyta</taxon>
        <taxon>Spermatophyta</taxon>
        <taxon>Magnoliopsida</taxon>
        <taxon>eudicotyledons</taxon>
        <taxon>Gunneridae</taxon>
        <taxon>Pentapetalae</taxon>
        <taxon>asterids</taxon>
        <taxon>lamiids</taxon>
        <taxon>Solanales</taxon>
        <taxon>Convolvulaceae</taxon>
        <taxon>Cuscuteae</taxon>
        <taxon>Cuscuta</taxon>
        <taxon>Cuscuta subgen. Grammica</taxon>
        <taxon>Cuscuta sect. Cleistogrammica</taxon>
    </lineage>
</organism>
<keyword evidence="3" id="KW-1185">Reference proteome</keyword>
<reference evidence="2 3" key="1">
    <citation type="submission" date="2018-04" db="EMBL/GenBank/DDBJ databases">
        <authorList>
            <person name="Vogel A."/>
        </authorList>
    </citation>
    <scope>NUCLEOTIDE SEQUENCE [LARGE SCALE GENOMIC DNA]</scope>
</reference>
<dbReference type="EMBL" id="OOIL02000473">
    <property type="protein sequence ID" value="VFQ65605.1"/>
    <property type="molecule type" value="Genomic_DNA"/>
</dbReference>
<gene>
    <name evidence="2" type="ORF">CCAM_LOCUS7381</name>
</gene>